<accession>A0A2S8II73</accession>
<evidence type="ECO:0000256" key="1">
    <source>
        <dbReference type="PROSITE-ProRule" id="PRU00409"/>
    </source>
</evidence>
<proteinExistence type="predicted"/>
<dbReference type="PROSITE" id="PS50975">
    <property type="entry name" value="ATP_GRASP"/>
    <property type="match status" value="1"/>
</dbReference>
<name>A0A2S8II73_RHOOP</name>
<organism evidence="3 4">
    <name type="scientific">Rhodococcus opacus</name>
    <name type="common">Nocardia opaca</name>
    <dbReference type="NCBI Taxonomy" id="37919"/>
    <lineage>
        <taxon>Bacteria</taxon>
        <taxon>Bacillati</taxon>
        <taxon>Actinomycetota</taxon>
        <taxon>Actinomycetes</taxon>
        <taxon>Mycobacteriales</taxon>
        <taxon>Nocardiaceae</taxon>
        <taxon>Rhodococcus</taxon>
    </lineage>
</organism>
<dbReference type="GO" id="GO:0005524">
    <property type="term" value="F:ATP binding"/>
    <property type="evidence" value="ECO:0007669"/>
    <property type="project" value="UniProtKB-UniRule"/>
</dbReference>
<dbReference type="AlphaFoldDB" id="A0A2S8II73"/>
<dbReference type="GO" id="GO:0046872">
    <property type="term" value="F:metal ion binding"/>
    <property type="evidence" value="ECO:0007669"/>
    <property type="project" value="InterPro"/>
</dbReference>
<evidence type="ECO:0000259" key="2">
    <source>
        <dbReference type="PROSITE" id="PS50975"/>
    </source>
</evidence>
<gene>
    <name evidence="3" type="ORF">C5613_40740</name>
</gene>
<sequence length="403" mass="44317">MKVLITSSRMPFALGMVRKLAGEGREIYAADDHFLSPGNHSKYLTDHFVYPSPRSDTAGFLAELERIVREHEIDVIIPTYEEAFYIATQIERLSLATKVFASPFATLARLHNKGAFERLVKHLGLPIPETVLVTSDGELREATDRFERYFARGAFSRGGVCCLTNTGPLADALEIDEVHPTPASPWLVQPFLDGETVCTYSTAHQGRVSAHLMYRIPRQKNHSTGIQFEAIDATESLRLIEPIVAELGYTGQISVDFLITDDGLTFVECNPRATDGLLLMPREELVAGLLAPRTETFVLEPGGQVQLSLAVLADGFADRLDRLPESIDDLAQVRDSGSGWHDPLPTLYSALAMCHSVGQSFREHMGQLVALVGDMSWDGEHIDGMSQEDAMLLTGIPLPPGES</sequence>
<evidence type="ECO:0000313" key="3">
    <source>
        <dbReference type="EMBL" id="PQP14477.1"/>
    </source>
</evidence>
<dbReference type="Proteomes" id="UP000239290">
    <property type="component" value="Unassembled WGS sequence"/>
</dbReference>
<keyword evidence="1" id="KW-0067">ATP-binding</keyword>
<dbReference type="Gene3D" id="3.30.470.20">
    <property type="entry name" value="ATP-grasp fold, B domain"/>
    <property type="match status" value="1"/>
</dbReference>
<dbReference type="Gene3D" id="3.40.50.20">
    <property type="match status" value="1"/>
</dbReference>
<keyword evidence="1" id="KW-0547">Nucleotide-binding</keyword>
<dbReference type="SUPFAM" id="SSF56059">
    <property type="entry name" value="Glutathione synthetase ATP-binding domain-like"/>
    <property type="match status" value="1"/>
</dbReference>
<dbReference type="RefSeq" id="WP_105423411.1">
    <property type="nucleotide sequence ID" value="NZ_PUIO01000088.1"/>
</dbReference>
<feature type="domain" description="ATP-grasp" evidence="2">
    <location>
        <begin position="117"/>
        <end position="300"/>
    </location>
</feature>
<comment type="caution">
    <text evidence="3">The sequence shown here is derived from an EMBL/GenBank/DDBJ whole genome shotgun (WGS) entry which is preliminary data.</text>
</comment>
<evidence type="ECO:0000313" key="4">
    <source>
        <dbReference type="Proteomes" id="UP000239290"/>
    </source>
</evidence>
<dbReference type="InterPro" id="IPR011761">
    <property type="entry name" value="ATP-grasp"/>
</dbReference>
<dbReference type="EMBL" id="PUIO01000088">
    <property type="protein sequence ID" value="PQP14477.1"/>
    <property type="molecule type" value="Genomic_DNA"/>
</dbReference>
<reference evidence="4" key="1">
    <citation type="submission" date="2018-02" db="EMBL/GenBank/DDBJ databases">
        <title>Draft genome sequencing of Rhodococcus opacus KU647198.</title>
        <authorList>
            <person name="Zheng B.-X."/>
        </authorList>
    </citation>
    <scope>NUCLEOTIDE SEQUENCE [LARGE SCALE GENOMIC DNA]</scope>
    <source>
        <strain evidence="4">04-OD7</strain>
    </source>
</reference>
<protein>
    <submittedName>
        <fullName evidence="3">Carbamoyl-phosphate synthase large subunit</fullName>
    </submittedName>
</protein>